<dbReference type="Pfam" id="PF19447">
    <property type="entry name" value="DUF5985"/>
    <property type="match status" value="1"/>
</dbReference>
<feature type="transmembrane region" description="Helical" evidence="1">
    <location>
        <begin position="32"/>
        <end position="56"/>
    </location>
</feature>
<sequence>MGPAVYILSSMTFATCAILLLRGYWRMKQRLLLWSSLCFFGLAISNLLLFLDLVVLPQVDLYVWRLATAAVATLLLLYGLIWEGE</sequence>
<dbReference type="InterPro" id="IPR046027">
    <property type="entry name" value="DUF5985"/>
</dbReference>
<dbReference type="KEGG" id="epl:P4G45_00065"/>
<protein>
    <submittedName>
        <fullName evidence="3">DUF5985 family protein</fullName>
    </submittedName>
</protein>
<keyword evidence="1" id="KW-0812">Transmembrane</keyword>
<organism evidence="3">
    <name type="scientific">Edaphobacter paludis</name>
    <dbReference type="NCBI Taxonomy" id="3035702"/>
    <lineage>
        <taxon>Bacteria</taxon>
        <taxon>Pseudomonadati</taxon>
        <taxon>Acidobacteriota</taxon>
        <taxon>Terriglobia</taxon>
        <taxon>Terriglobales</taxon>
        <taxon>Acidobacteriaceae</taxon>
        <taxon>Edaphobacter</taxon>
    </lineage>
</organism>
<keyword evidence="1" id="KW-0472">Membrane</keyword>
<dbReference type="EMBL" id="CP121194">
    <property type="protein sequence ID" value="XBH10150.1"/>
    <property type="molecule type" value="Genomic_DNA"/>
</dbReference>
<evidence type="ECO:0000313" key="2">
    <source>
        <dbReference type="EMBL" id="XBH10150.1"/>
    </source>
</evidence>
<dbReference type="EMBL" id="CP121195">
    <property type="protein sequence ID" value="XBH13587.1"/>
    <property type="molecule type" value="Genomic_DNA"/>
</dbReference>
<dbReference type="RefSeq" id="WP_348267655.1">
    <property type="nucleotide sequence ID" value="NZ_CP121194.1"/>
</dbReference>
<feature type="transmembrane region" description="Helical" evidence="1">
    <location>
        <begin position="62"/>
        <end position="81"/>
    </location>
</feature>
<proteinExistence type="predicted"/>
<accession>A0AAU7D8G8</accession>
<keyword evidence="1" id="KW-1133">Transmembrane helix</keyword>
<dbReference type="AlphaFoldDB" id="A0AAU7D8G8"/>
<evidence type="ECO:0000256" key="1">
    <source>
        <dbReference type="SAM" id="Phobius"/>
    </source>
</evidence>
<feature type="transmembrane region" description="Helical" evidence="1">
    <location>
        <begin position="6"/>
        <end position="25"/>
    </location>
</feature>
<name>A0AAU7D8G8_9BACT</name>
<evidence type="ECO:0000313" key="3">
    <source>
        <dbReference type="EMBL" id="XBH13587.1"/>
    </source>
</evidence>
<gene>
    <name evidence="2" type="ORF">P4G45_00065</name>
    <name evidence="3" type="ORF">P8936_00070</name>
</gene>
<accession>A0AAU7CXZ0</accession>
<reference evidence="3" key="1">
    <citation type="submission" date="2023-03" db="EMBL/GenBank/DDBJ databases">
        <title>Edaphobacter sp.</title>
        <authorList>
            <person name="Huber K.J."/>
            <person name="Papendorf J."/>
            <person name="Pilke C."/>
            <person name="Bunk B."/>
            <person name="Sproeer C."/>
            <person name="Pester M."/>
        </authorList>
    </citation>
    <scope>NUCLEOTIDE SEQUENCE</scope>
    <source>
        <strain evidence="2">DSM 109919</strain>
        <strain evidence="3">DSM 109920</strain>
    </source>
</reference>